<dbReference type="GO" id="GO:0034599">
    <property type="term" value="P:cellular response to oxidative stress"/>
    <property type="evidence" value="ECO:0007669"/>
    <property type="project" value="TreeGrafter"/>
</dbReference>
<reference evidence="6 7" key="1">
    <citation type="submission" date="2017-10" db="EMBL/GenBank/DDBJ databases">
        <title>Sedimentibacterium mangrovi gen. nov., sp. nov., a novel member of family Phyllobacteriacea isolated from mangrove sediment.</title>
        <authorList>
            <person name="Liao H."/>
            <person name="Tian Y."/>
        </authorList>
    </citation>
    <scope>NUCLEOTIDE SEQUENCE [LARGE SCALE GENOMIC DNA]</scope>
    <source>
        <strain evidence="6 7">X9-2-2</strain>
    </source>
</reference>
<dbReference type="Proteomes" id="UP000221168">
    <property type="component" value="Unassembled WGS sequence"/>
</dbReference>
<dbReference type="GO" id="GO:0005737">
    <property type="term" value="C:cytoplasm"/>
    <property type="evidence" value="ECO:0007669"/>
    <property type="project" value="TreeGrafter"/>
</dbReference>
<protein>
    <recommendedName>
        <fullName evidence="4">Peptide methionine sulfoxide reductase MsrA</fullName>
        <shortName evidence="4">Protein-methionine-S-oxide reductase</shortName>
        <ecNumber evidence="4">1.8.4.11</ecNumber>
    </recommendedName>
    <alternativeName>
        <fullName evidence="4">Peptide-methionine (S)-S-oxide reductase</fullName>
        <shortName evidence="4">Peptide Met(O) reductase</shortName>
    </alternativeName>
</protein>
<dbReference type="OrthoDB" id="4174719at2"/>
<evidence type="ECO:0000256" key="1">
    <source>
        <dbReference type="ARBA" id="ARBA00023002"/>
    </source>
</evidence>
<feature type="domain" description="Peptide methionine sulphoxide reductase MsrA" evidence="5">
    <location>
        <begin position="51"/>
        <end position="202"/>
    </location>
</feature>
<evidence type="ECO:0000259" key="5">
    <source>
        <dbReference type="Pfam" id="PF01625"/>
    </source>
</evidence>
<evidence type="ECO:0000256" key="2">
    <source>
        <dbReference type="ARBA" id="ARBA00047806"/>
    </source>
</evidence>
<dbReference type="Pfam" id="PF01625">
    <property type="entry name" value="PMSR"/>
    <property type="match status" value="1"/>
</dbReference>
<evidence type="ECO:0000313" key="6">
    <source>
        <dbReference type="EMBL" id="PHP68794.1"/>
    </source>
</evidence>
<dbReference type="EMBL" id="PDVP01000001">
    <property type="protein sequence ID" value="PHP68794.1"/>
    <property type="molecule type" value="Genomic_DNA"/>
</dbReference>
<dbReference type="GO" id="GO:0033744">
    <property type="term" value="F:L-methionine:thioredoxin-disulfide S-oxidoreductase activity"/>
    <property type="evidence" value="ECO:0007669"/>
    <property type="project" value="RHEA"/>
</dbReference>
<dbReference type="SUPFAM" id="SSF55068">
    <property type="entry name" value="Peptide methionine sulfoxide reductase"/>
    <property type="match status" value="1"/>
</dbReference>
<keyword evidence="7" id="KW-1185">Reference proteome</keyword>
<comment type="catalytic activity">
    <reaction evidence="2 4">
        <text>L-methionyl-[protein] + [thioredoxin]-disulfide + H2O = L-methionyl-(S)-S-oxide-[protein] + [thioredoxin]-dithiol</text>
        <dbReference type="Rhea" id="RHEA:14217"/>
        <dbReference type="Rhea" id="RHEA-COMP:10698"/>
        <dbReference type="Rhea" id="RHEA-COMP:10700"/>
        <dbReference type="Rhea" id="RHEA-COMP:12313"/>
        <dbReference type="Rhea" id="RHEA-COMP:12315"/>
        <dbReference type="ChEBI" id="CHEBI:15377"/>
        <dbReference type="ChEBI" id="CHEBI:16044"/>
        <dbReference type="ChEBI" id="CHEBI:29950"/>
        <dbReference type="ChEBI" id="CHEBI:44120"/>
        <dbReference type="ChEBI" id="CHEBI:50058"/>
        <dbReference type="EC" id="1.8.4.11"/>
    </reaction>
</comment>
<keyword evidence="1 4" id="KW-0560">Oxidoreductase</keyword>
<organism evidence="6 7">
    <name type="scientific">Zhengella mangrovi</name>
    <dbReference type="NCBI Taxonomy" id="1982044"/>
    <lineage>
        <taxon>Bacteria</taxon>
        <taxon>Pseudomonadati</taxon>
        <taxon>Pseudomonadota</taxon>
        <taxon>Alphaproteobacteria</taxon>
        <taxon>Hyphomicrobiales</taxon>
        <taxon>Notoacmeibacteraceae</taxon>
        <taxon>Zhengella</taxon>
    </lineage>
</organism>
<comment type="function">
    <text evidence="4">Has an important function as a repair enzyme for proteins that have been inactivated by oxidation. Catalyzes the reversible oxidation-reduction of methionine sulfoxide in proteins to methionine.</text>
</comment>
<evidence type="ECO:0000313" key="7">
    <source>
        <dbReference type="Proteomes" id="UP000221168"/>
    </source>
</evidence>
<dbReference type="HAMAP" id="MF_01401">
    <property type="entry name" value="MsrA"/>
    <property type="match status" value="1"/>
</dbReference>
<dbReference type="Gene3D" id="3.30.1060.10">
    <property type="entry name" value="Peptide methionine sulphoxide reductase MsrA"/>
    <property type="match status" value="1"/>
</dbReference>
<evidence type="ECO:0000256" key="3">
    <source>
        <dbReference type="ARBA" id="ARBA00048782"/>
    </source>
</evidence>
<dbReference type="PANTHER" id="PTHR42799">
    <property type="entry name" value="MITOCHONDRIAL PEPTIDE METHIONINE SULFOXIDE REDUCTASE"/>
    <property type="match status" value="1"/>
</dbReference>
<dbReference type="GO" id="GO:0008113">
    <property type="term" value="F:peptide-methionine (S)-S-oxide reductase activity"/>
    <property type="evidence" value="ECO:0007669"/>
    <property type="project" value="UniProtKB-UniRule"/>
</dbReference>
<dbReference type="InterPro" id="IPR002569">
    <property type="entry name" value="Met_Sox_Rdtase_MsrA_dom"/>
</dbReference>
<name>A0A2G1QTL3_9HYPH</name>
<dbReference type="EC" id="1.8.4.11" evidence="4"/>
<comment type="caution">
    <text evidence="6">The sequence shown here is derived from an EMBL/GenBank/DDBJ whole genome shotgun (WGS) entry which is preliminary data.</text>
</comment>
<accession>A0A2G1QTL3</accession>
<dbReference type="AlphaFoldDB" id="A0A2G1QTL3"/>
<comment type="similarity">
    <text evidence="4">Belongs to the MsrA Met sulfoxide reductase family.</text>
</comment>
<dbReference type="RefSeq" id="WP_099303212.1">
    <property type="nucleotide sequence ID" value="NZ_PDVP01000001.1"/>
</dbReference>
<comment type="catalytic activity">
    <reaction evidence="3 4">
        <text>[thioredoxin]-disulfide + L-methionine + H2O = L-methionine (S)-S-oxide + [thioredoxin]-dithiol</text>
        <dbReference type="Rhea" id="RHEA:19993"/>
        <dbReference type="Rhea" id="RHEA-COMP:10698"/>
        <dbReference type="Rhea" id="RHEA-COMP:10700"/>
        <dbReference type="ChEBI" id="CHEBI:15377"/>
        <dbReference type="ChEBI" id="CHEBI:29950"/>
        <dbReference type="ChEBI" id="CHEBI:50058"/>
        <dbReference type="ChEBI" id="CHEBI:57844"/>
        <dbReference type="ChEBI" id="CHEBI:58772"/>
        <dbReference type="EC" id="1.8.4.11"/>
    </reaction>
</comment>
<proteinExistence type="inferred from homology"/>
<dbReference type="InterPro" id="IPR036509">
    <property type="entry name" value="Met_Sox_Rdtase_MsrA_sf"/>
</dbReference>
<gene>
    <name evidence="4" type="primary">msrA</name>
    <name evidence="6" type="ORF">CSC94_02020</name>
</gene>
<comment type="caution">
    <text evidence="4">Lacks conserved residue(s) required for the propagation of feature annotation.</text>
</comment>
<dbReference type="NCBIfam" id="TIGR00401">
    <property type="entry name" value="msrA"/>
    <property type="match status" value="1"/>
</dbReference>
<evidence type="ECO:0000256" key="4">
    <source>
        <dbReference type="HAMAP-Rule" id="MF_01401"/>
    </source>
</evidence>
<dbReference type="InterPro" id="IPR050162">
    <property type="entry name" value="MsrA_MetSO_reductase"/>
</dbReference>
<sequence>MHFLGTMLDKKLHMPAPADALKGRAEPVATASTHAVNCRDLQAPAPDGFETVYFALGNYWPAERLFWKTPGVWVTAAGFMGGYTPNPTSQEVATGMTGHAQTVKVVYDPAQISFAALLKLFWENHDPAQGNRQGNDIGTLYRSAIFTTTASQLEQALASRDVFQQALAAVRTGRITTEIREAPAFYFAGEEHQQYLARNPGGSGTLRGTGAVYPLPGGD</sequence>
<dbReference type="PANTHER" id="PTHR42799:SF2">
    <property type="entry name" value="MITOCHONDRIAL PEPTIDE METHIONINE SULFOXIDE REDUCTASE"/>
    <property type="match status" value="1"/>
</dbReference>